<dbReference type="Pfam" id="PF01841">
    <property type="entry name" value="Transglut_core"/>
    <property type="match status" value="1"/>
</dbReference>
<name>A0A6P2C559_9ACTN</name>
<reference evidence="2 3" key="1">
    <citation type="submission" date="2018-11" db="EMBL/GenBank/DDBJ databases">
        <title>Trebonia kvetii gen.nov., sp.nov., a novel acidophilic actinobacterium, and proposal of the new actinobacterial family Treboniaceae fam. nov.</title>
        <authorList>
            <person name="Rapoport D."/>
            <person name="Sagova-Mareckova M."/>
            <person name="Sedlacek I."/>
            <person name="Provaznik J."/>
            <person name="Kralova S."/>
            <person name="Pavlinic D."/>
            <person name="Benes V."/>
            <person name="Kopecky J."/>
        </authorList>
    </citation>
    <scope>NUCLEOTIDE SEQUENCE [LARGE SCALE GENOMIC DNA]</scope>
    <source>
        <strain evidence="2 3">15Tr583</strain>
    </source>
</reference>
<dbReference type="PANTHER" id="PTHR33490">
    <property type="entry name" value="BLR5614 PROTEIN-RELATED"/>
    <property type="match status" value="1"/>
</dbReference>
<dbReference type="SMART" id="SM00460">
    <property type="entry name" value="TGc"/>
    <property type="match status" value="1"/>
</dbReference>
<keyword evidence="3" id="KW-1185">Reference proteome</keyword>
<feature type="domain" description="Transglutaminase-like" evidence="1">
    <location>
        <begin position="158"/>
        <end position="218"/>
    </location>
</feature>
<accession>A0A6P2C559</accession>
<dbReference type="Gene3D" id="2.60.40.2250">
    <property type="match status" value="1"/>
</dbReference>
<evidence type="ECO:0000259" key="1">
    <source>
        <dbReference type="SMART" id="SM00460"/>
    </source>
</evidence>
<dbReference type="SUPFAM" id="SSF54001">
    <property type="entry name" value="Cysteine proteinases"/>
    <property type="match status" value="1"/>
</dbReference>
<evidence type="ECO:0000313" key="2">
    <source>
        <dbReference type="EMBL" id="TVZ04643.1"/>
    </source>
</evidence>
<sequence>MVCVQEFGRRHVSARLEIEVHEPLEMVLQVAVGDMPGASRRESLTVSRDGEFLAPAEVAVPGEGRAHVLTVRPGRVLVEYRAAIEGRAGPPEVNEADWLTYLRPSRYAESDQLVALAHAEFAGISGAPDLLAAVSSWVGTRLRYVPGSSGPTDGAVHTLLRRQGVCRDYAHLVVALLRALDVPARVVAVYAPGLEPMDFHAVAEALVDGCWRVVDATLLAPRATLVRIATGRDAADTAFLSTYRGAATLVGTEVMAVLDGDLPADDVTRQMTIG</sequence>
<dbReference type="InterPro" id="IPR038765">
    <property type="entry name" value="Papain-like_cys_pep_sf"/>
</dbReference>
<dbReference type="InterPro" id="IPR002931">
    <property type="entry name" value="Transglutaminase-like"/>
</dbReference>
<dbReference type="Proteomes" id="UP000460272">
    <property type="component" value="Unassembled WGS sequence"/>
</dbReference>
<dbReference type="EMBL" id="RPFW01000003">
    <property type="protein sequence ID" value="TVZ04643.1"/>
    <property type="molecule type" value="Genomic_DNA"/>
</dbReference>
<dbReference type="AlphaFoldDB" id="A0A6P2C559"/>
<dbReference type="PANTHER" id="PTHR33490:SF12">
    <property type="entry name" value="BLL5557 PROTEIN"/>
    <property type="match status" value="1"/>
</dbReference>
<protein>
    <submittedName>
        <fullName evidence="2">Transglutaminase family protein</fullName>
    </submittedName>
</protein>
<dbReference type="Gene3D" id="3.10.620.30">
    <property type="match status" value="1"/>
</dbReference>
<proteinExistence type="predicted"/>
<gene>
    <name evidence="2" type="ORF">EAS64_15700</name>
</gene>
<comment type="caution">
    <text evidence="2">The sequence shown here is derived from an EMBL/GenBank/DDBJ whole genome shotgun (WGS) entry which is preliminary data.</text>
</comment>
<organism evidence="2 3">
    <name type="scientific">Trebonia kvetii</name>
    <dbReference type="NCBI Taxonomy" id="2480626"/>
    <lineage>
        <taxon>Bacteria</taxon>
        <taxon>Bacillati</taxon>
        <taxon>Actinomycetota</taxon>
        <taxon>Actinomycetes</taxon>
        <taxon>Streptosporangiales</taxon>
        <taxon>Treboniaceae</taxon>
        <taxon>Trebonia</taxon>
    </lineage>
</organism>
<evidence type="ECO:0000313" key="3">
    <source>
        <dbReference type="Proteomes" id="UP000460272"/>
    </source>
</evidence>
<dbReference type="OrthoDB" id="5438043at2"/>